<comment type="caution">
    <text evidence="8">The sequence shown here is derived from an EMBL/GenBank/DDBJ whole genome shotgun (WGS) entry which is preliminary data.</text>
</comment>
<comment type="subunit">
    <text evidence="3">Occurs in many kinds of cells as a complex with monomeric actin in a 1:1 ratio.</text>
</comment>
<dbReference type="STRING" id="6573.A0A210PEE9"/>
<evidence type="ECO:0000256" key="5">
    <source>
        <dbReference type="ARBA" id="ARBA00023203"/>
    </source>
</evidence>
<keyword evidence="5 7" id="KW-0009">Actin-binding</keyword>
<proteinExistence type="inferred from homology"/>
<dbReference type="OrthoDB" id="421374at2759"/>
<sequence length="153" mass="16828">MYGTNRARLMKVELRPLSAVSTHMPCSWREYVANVFLESGHVNRAAIVGQDGRRWAASPAFDVTSSEVQAIQDGFVDPSSIRTLGISLSNKRYTCTRQDSTVMVGRDSATGFGCVIYKCKLCLLIGVYEESGHPGGCYSMLVKVGDYLKDQGY</sequence>
<dbReference type="CDD" id="cd00148">
    <property type="entry name" value="PROF"/>
    <property type="match status" value="1"/>
</dbReference>
<evidence type="ECO:0000256" key="4">
    <source>
        <dbReference type="ARBA" id="ARBA00022490"/>
    </source>
</evidence>
<evidence type="ECO:0000256" key="3">
    <source>
        <dbReference type="ARBA" id="ARBA00011583"/>
    </source>
</evidence>
<organism evidence="8 9">
    <name type="scientific">Mizuhopecten yessoensis</name>
    <name type="common">Japanese scallop</name>
    <name type="synonym">Patinopecten yessoensis</name>
    <dbReference type="NCBI Taxonomy" id="6573"/>
    <lineage>
        <taxon>Eukaryota</taxon>
        <taxon>Metazoa</taxon>
        <taxon>Spiralia</taxon>
        <taxon>Lophotrochozoa</taxon>
        <taxon>Mollusca</taxon>
        <taxon>Bivalvia</taxon>
        <taxon>Autobranchia</taxon>
        <taxon>Pteriomorphia</taxon>
        <taxon>Pectinida</taxon>
        <taxon>Pectinoidea</taxon>
        <taxon>Pectinidae</taxon>
        <taxon>Mizuhopecten</taxon>
    </lineage>
</organism>
<dbReference type="AlphaFoldDB" id="A0A210PEE9"/>
<reference evidence="8 9" key="1">
    <citation type="journal article" date="2017" name="Nat. Ecol. Evol.">
        <title>Scallop genome provides insights into evolution of bilaterian karyotype and development.</title>
        <authorList>
            <person name="Wang S."/>
            <person name="Zhang J."/>
            <person name="Jiao W."/>
            <person name="Li J."/>
            <person name="Xun X."/>
            <person name="Sun Y."/>
            <person name="Guo X."/>
            <person name="Huan P."/>
            <person name="Dong B."/>
            <person name="Zhang L."/>
            <person name="Hu X."/>
            <person name="Sun X."/>
            <person name="Wang J."/>
            <person name="Zhao C."/>
            <person name="Wang Y."/>
            <person name="Wang D."/>
            <person name="Huang X."/>
            <person name="Wang R."/>
            <person name="Lv J."/>
            <person name="Li Y."/>
            <person name="Zhang Z."/>
            <person name="Liu B."/>
            <person name="Lu W."/>
            <person name="Hui Y."/>
            <person name="Liang J."/>
            <person name="Zhou Z."/>
            <person name="Hou R."/>
            <person name="Li X."/>
            <person name="Liu Y."/>
            <person name="Li H."/>
            <person name="Ning X."/>
            <person name="Lin Y."/>
            <person name="Zhao L."/>
            <person name="Xing Q."/>
            <person name="Dou J."/>
            <person name="Li Y."/>
            <person name="Mao J."/>
            <person name="Guo H."/>
            <person name="Dou H."/>
            <person name="Li T."/>
            <person name="Mu C."/>
            <person name="Jiang W."/>
            <person name="Fu Q."/>
            <person name="Fu X."/>
            <person name="Miao Y."/>
            <person name="Liu J."/>
            <person name="Yu Q."/>
            <person name="Li R."/>
            <person name="Liao H."/>
            <person name="Li X."/>
            <person name="Kong Y."/>
            <person name="Jiang Z."/>
            <person name="Chourrout D."/>
            <person name="Li R."/>
            <person name="Bao Z."/>
        </authorList>
    </citation>
    <scope>NUCLEOTIDE SEQUENCE [LARGE SCALE GENOMIC DNA]</scope>
    <source>
        <strain evidence="8 9">PY_sf001</strain>
    </source>
</reference>
<dbReference type="SUPFAM" id="SSF55770">
    <property type="entry name" value="Profilin (actin-binding protein)"/>
    <property type="match status" value="1"/>
</dbReference>
<dbReference type="GO" id="GO:0003785">
    <property type="term" value="F:actin monomer binding"/>
    <property type="evidence" value="ECO:0007669"/>
    <property type="project" value="TreeGrafter"/>
</dbReference>
<dbReference type="InterPro" id="IPR048278">
    <property type="entry name" value="PFN"/>
</dbReference>
<protein>
    <recommendedName>
        <fullName evidence="7">Profilin</fullName>
    </recommendedName>
</protein>
<evidence type="ECO:0000256" key="6">
    <source>
        <dbReference type="ARBA" id="ARBA00023212"/>
    </source>
</evidence>
<keyword evidence="9" id="KW-1185">Reference proteome</keyword>
<comment type="subcellular location">
    <subcellularLocation>
        <location evidence="1">Cytoplasm</location>
        <location evidence="1">Cytoskeleton</location>
    </subcellularLocation>
</comment>
<dbReference type="Proteomes" id="UP000242188">
    <property type="component" value="Unassembled WGS sequence"/>
</dbReference>
<dbReference type="PANTHER" id="PTHR11604:SF0">
    <property type="entry name" value="PROFILIN"/>
    <property type="match status" value="1"/>
</dbReference>
<evidence type="ECO:0000256" key="7">
    <source>
        <dbReference type="RuleBase" id="RU003909"/>
    </source>
</evidence>
<evidence type="ECO:0000313" key="8">
    <source>
        <dbReference type="EMBL" id="OWF34854.1"/>
    </source>
</evidence>
<dbReference type="EMBL" id="NEDP02076749">
    <property type="protein sequence ID" value="OWF34854.1"/>
    <property type="molecule type" value="Genomic_DNA"/>
</dbReference>
<keyword evidence="4" id="KW-0963">Cytoplasm</keyword>
<dbReference type="InterPro" id="IPR005455">
    <property type="entry name" value="PFN_euk"/>
</dbReference>
<keyword evidence="6" id="KW-0206">Cytoskeleton</keyword>
<evidence type="ECO:0000256" key="2">
    <source>
        <dbReference type="ARBA" id="ARBA00010058"/>
    </source>
</evidence>
<dbReference type="GO" id="GO:0005856">
    <property type="term" value="C:cytoskeleton"/>
    <property type="evidence" value="ECO:0007669"/>
    <property type="project" value="UniProtKB-SubCell"/>
</dbReference>
<evidence type="ECO:0000313" key="9">
    <source>
        <dbReference type="Proteomes" id="UP000242188"/>
    </source>
</evidence>
<dbReference type="InterPro" id="IPR036140">
    <property type="entry name" value="PFN_sf"/>
</dbReference>
<comment type="similarity">
    <text evidence="2 7">Belongs to the profilin family.</text>
</comment>
<dbReference type="PANTHER" id="PTHR11604">
    <property type="entry name" value="PROFILIN"/>
    <property type="match status" value="1"/>
</dbReference>
<evidence type="ECO:0000256" key="1">
    <source>
        <dbReference type="ARBA" id="ARBA00004245"/>
    </source>
</evidence>
<gene>
    <name evidence="8" type="ORF">KP79_PYT08543</name>
</gene>
<dbReference type="SMART" id="SM00392">
    <property type="entry name" value="PROF"/>
    <property type="match status" value="1"/>
</dbReference>
<dbReference type="PRINTS" id="PR00392">
    <property type="entry name" value="PROFILIN"/>
</dbReference>
<dbReference type="PRINTS" id="PR01640">
    <property type="entry name" value="PROFILINPLNT"/>
</dbReference>
<dbReference type="Gene3D" id="3.30.450.30">
    <property type="entry name" value="Dynein light chain 2a, cytoplasmic"/>
    <property type="match status" value="1"/>
</dbReference>
<dbReference type="Pfam" id="PF00235">
    <property type="entry name" value="Profilin"/>
    <property type="match status" value="1"/>
</dbReference>
<dbReference type="GO" id="GO:0005938">
    <property type="term" value="C:cell cortex"/>
    <property type="evidence" value="ECO:0007669"/>
    <property type="project" value="TreeGrafter"/>
</dbReference>
<accession>A0A210PEE9</accession>
<name>A0A210PEE9_MIZYE</name>